<proteinExistence type="predicted"/>
<sequence length="112" mass="12635">MCSQGERFKFCSCPGKGVVPENIWKYLEKVSGSFDNGLVGELIAPYLIRTEKGTIIDELESDLNSEDAFDFTINPKDGDCLCAEFEANGLAHVFIFKYSKLNGWKTFHLEEK</sequence>
<evidence type="ECO:0000313" key="2">
    <source>
        <dbReference type="Proteomes" id="UP001171916"/>
    </source>
</evidence>
<accession>A0ABT7YH69</accession>
<dbReference type="Proteomes" id="UP001171916">
    <property type="component" value="Unassembled WGS sequence"/>
</dbReference>
<dbReference type="EMBL" id="JAUEPH010000010">
    <property type="protein sequence ID" value="MDN3205892.1"/>
    <property type="molecule type" value="Genomic_DNA"/>
</dbReference>
<gene>
    <name evidence="1" type="ORF">QVH07_17185</name>
</gene>
<name>A0ABT7YH69_9BACT</name>
<organism evidence="1 2">
    <name type="scientific">Algoriphagus sediminis</name>
    <dbReference type="NCBI Taxonomy" id="3057113"/>
    <lineage>
        <taxon>Bacteria</taxon>
        <taxon>Pseudomonadati</taxon>
        <taxon>Bacteroidota</taxon>
        <taxon>Cytophagia</taxon>
        <taxon>Cytophagales</taxon>
        <taxon>Cyclobacteriaceae</taxon>
        <taxon>Algoriphagus</taxon>
    </lineage>
</organism>
<evidence type="ECO:0000313" key="1">
    <source>
        <dbReference type="EMBL" id="MDN3205892.1"/>
    </source>
</evidence>
<protein>
    <submittedName>
        <fullName evidence="1">Uncharacterized protein</fullName>
    </submittedName>
</protein>
<reference evidence="1" key="1">
    <citation type="submission" date="2023-06" db="EMBL/GenBank/DDBJ databases">
        <title>Robiginitalea aurantiacus sp. nov. and Algoriphagus sediminis sp. nov., isolated from coastal sediment.</title>
        <authorList>
            <person name="Zhou Z.Y."/>
            <person name="An J."/>
            <person name="Jia Y.W."/>
            <person name="Du Z.J."/>
        </authorList>
    </citation>
    <scope>NUCLEOTIDE SEQUENCE</scope>
    <source>
        <strain evidence="1">C2-7</strain>
    </source>
</reference>
<keyword evidence="2" id="KW-1185">Reference proteome</keyword>
<comment type="caution">
    <text evidence="1">The sequence shown here is derived from an EMBL/GenBank/DDBJ whole genome shotgun (WGS) entry which is preliminary data.</text>
</comment>
<dbReference type="RefSeq" id="WP_290002902.1">
    <property type="nucleotide sequence ID" value="NZ_JAUEPH010000010.1"/>
</dbReference>